<evidence type="ECO:0000256" key="4">
    <source>
        <dbReference type="ARBA" id="ARBA00022670"/>
    </source>
</evidence>
<evidence type="ECO:0000256" key="1">
    <source>
        <dbReference type="ARBA" id="ARBA00004651"/>
    </source>
</evidence>
<feature type="transmembrane region" description="Helical" evidence="14">
    <location>
        <begin position="176"/>
        <end position="200"/>
    </location>
</feature>
<evidence type="ECO:0000256" key="6">
    <source>
        <dbReference type="ARBA" id="ARBA00022723"/>
    </source>
</evidence>
<keyword evidence="3 14" id="KW-1003">Cell membrane</keyword>
<dbReference type="AlphaFoldDB" id="A0A0P9DHS5"/>
<dbReference type="InterPro" id="IPR016483">
    <property type="entry name" value="UCP006404_Pept_M50_CBS"/>
</dbReference>
<dbReference type="GO" id="GO:0005886">
    <property type="term" value="C:plasma membrane"/>
    <property type="evidence" value="ECO:0007669"/>
    <property type="project" value="UniProtKB-SubCell"/>
</dbReference>
<keyword evidence="8 14" id="KW-0378">Hydrolase</keyword>
<dbReference type="GO" id="GO:0046872">
    <property type="term" value="F:metal ion binding"/>
    <property type="evidence" value="ECO:0007669"/>
    <property type="project" value="UniProtKB-UniRule"/>
</dbReference>
<evidence type="ECO:0000256" key="2">
    <source>
        <dbReference type="ARBA" id="ARBA00007931"/>
    </source>
</evidence>
<keyword evidence="7" id="KW-0677">Repeat</keyword>
<evidence type="ECO:0000256" key="17">
    <source>
        <dbReference type="PROSITE-ProRule" id="PRU00703"/>
    </source>
</evidence>
<keyword evidence="12 17" id="KW-0129">CBS domain</keyword>
<dbReference type="InterPro" id="IPR008915">
    <property type="entry name" value="Peptidase_M50"/>
</dbReference>
<dbReference type="InterPro" id="IPR046342">
    <property type="entry name" value="CBS_dom_sf"/>
</dbReference>
<keyword evidence="10 14" id="KW-1133">Transmembrane helix</keyword>
<evidence type="ECO:0000256" key="11">
    <source>
        <dbReference type="ARBA" id="ARBA00023049"/>
    </source>
</evidence>
<comment type="caution">
    <text evidence="19">The sequence shown here is derived from an EMBL/GenBank/DDBJ whole genome shotgun (WGS) entry which is preliminary data.</text>
</comment>
<comment type="subcellular location">
    <subcellularLocation>
        <location evidence="1 14">Cell membrane</location>
        <topology evidence="1 14">Multi-pass membrane protein</topology>
    </subcellularLocation>
</comment>
<evidence type="ECO:0000256" key="12">
    <source>
        <dbReference type="ARBA" id="ARBA00023122"/>
    </source>
</evidence>
<dbReference type="PANTHER" id="PTHR39188:SF3">
    <property type="entry name" value="STAGE IV SPORULATION PROTEIN FB"/>
    <property type="match status" value="1"/>
</dbReference>
<feature type="transmembrane region" description="Helical" evidence="14">
    <location>
        <begin position="18"/>
        <end position="36"/>
    </location>
</feature>
<evidence type="ECO:0000256" key="16">
    <source>
        <dbReference type="PIRSR" id="PIRSR006404-2"/>
    </source>
</evidence>
<evidence type="ECO:0000256" key="10">
    <source>
        <dbReference type="ARBA" id="ARBA00022989"/>
    </source>
</evidence>
<dbReference type="GO" id="GO:0006508">
    <property type="term" value="P:proteolysis"/>
    <property type="evidence" value="ECO:0007669"/>
    <property type="project" value="UniProtKB-KW"/>
</dbReference>
<keyword evidence="11 14" id="KW-0482">Metalloprotease</keyword>
<reference evidence="19 20" key="1">
    <citation type="submission" date="2015-09" db="EMBL/GenBank/DDBJ databases">
        <title>Draft genome sequence of Kouleothrix aurantiaca JCM 19913.</title>
        <authorList>
            <person name="Hemp J."/>
        </authorList>
    </citation>
    <scope>NUCLEOTIDE SEQUENCE [LARGE SCALE GENOMIC DNA]</scope>
    <source>
        <strain evidence="19 20">COM-B</strain>
    </source>
</reference>
<dbReference type="Pfam" id="PF02163">
    <property type="entry name" value="Peptidase_M50"/>
    <property type="match status" value="1"/>
</dbReference>
<evidence type="ECO:0000313" key="19">
    <source>
        <dbReference type="EMBL" id="KPV49465.1"/>
    </source>
</evidence>
<comment type="similarity">
    <text evidence="2 14">Belongs to the peptidase M50B family.</text>
</comment>
<organism evidence="19 20">
    <name type="scientific">Kouleothrix aurantiaca</name>
    <dbReference type="NCBI Taxonomy" id="186479"/>
    <lineage>
        <taxon>Bacteria</taxon>
        <taxon>Bacillati</taxon>
        <taxon>Chloroflexota</taxon>
        <taxon>Chloroflexia</taxon>
        <taxon>Chloroflexales</taxon>
        <taxon>Roseiflexineae</taxon>
        <taxon>Roseiflexaceae</taxon>
        <taxon>Kouleothrix</taxon>
    </lineage>
</organism>
<evidence type="ECO:0000256" key="14">
    <source>
        <dbReference type="PIRNR" id="PIRNR006404"/>
    </source>
</evidence>
<proteinExistence type="inferred from homology"/>
<keyword evidence="6 14" id="KW-0479">Metal-binding</keyword>
<evidence type="ECO:0000256" key="7">
    <source>
        <dbReference type="ARBA" id="ARBA00022737"/>
    </source>
</evidence>
<keyword evidence="4 14" id="KW-0645">Protease</keyword>
<evidence type="ECO:0000256" key="15">
    <source>
        <dbReference type="PIRSR" id="PIRSR006404-1"/>
    </source>
</evidence>
<gene>
    <name evidence="19" type="ORF">SE17_32485</name>
</gene>
<evidence type="ECO:0000256" key="13">
    <source>
        <dbReference type="ARBA" id="ARBA00023136"/>
    </source>
</evidence>
<comment type="cofactor">
    <cofactor evidence="14 16">
        <name>Zn(2+)</name>
        <dbReference type="ChEBI" id="CHEBI:29105"/>
    </cofactor>
    <text evidence="14 16">Binds 1 zinc ion per subunit.</text>
</comment>
<dbReference type="GO" id="GO:0008237">
    <property type="term" value="F:metallopeptidase activity"/>
    <property type="evidence" value="ECO:0007669"/>
    <property type="project" value="UniProtKB-UniRule"/>
</dbReference>
<dbReference type="Pfam" id="PF00571">
    <property type="entry name" value="CBS"/>
    <property type="match status" value="1"/>
</dbReference>
<feature type="transmembrane region" description="Helical" evidence="14">
    <location>
        <begin position="73"/>
        <end position="91"/>
    </location>
</feature>
<evidence type="ECO:0000256" key="3">
    <source>
        <dbReference type="ARBA" id="ARBA00022475"/>
    </source>
</evidence>
<evidence type="ECO:0000313" key="20">
    <source>
        <dbReference type="Proteomes" id="UP000050509"/>
    </source>
</evidence>
<dbReference type="SUPFAM" id="SSF54631">
    <property type="entry name" value="CBS-domain pair"/>
    <property type="match status" value="1"/>
</dbReference>
<keyword evidence="20" id="KW-1185">Reference proteome</keyword>
<feature type="transmembrane region" description="Helical" evidence="14">
    <location>
        <begin position="103"/>
        <end position="126"/>
    </location>
</feature>
<evidence type="ECO:0000256" key="8">
    <source>
        <dbReference type="ARBA" id="ARBA00022801"/>
    </source>
</evidence>
<feature type="transmembrane region" description="Helical" evidence="14">
    <location>
        <begin position="138"/>
        <end position="156"/>
    </location>
</feature>
<dbReference type="PIRSF" id="PIRSF006404">
    <property type="entry name" value="UCP006404_Pept_M50_CBS"/>
    <property type="match status" value="1"/>
</dbReference>
<name>A0A0P9DHS5_9CHLR</name>
<feature type="binding site" evidence="16">
    <location>
        <position position="66"/>
    </location>
    <ligand>
        <name>Zn(2+)</name>
        <dbReference type="ChEBI" id="CHEBI:29105"/>
        <note>catalytic</note>
    </ligand>
</feature>
<protein>
    <recommendedName>
        <fullName evidence="14">Zinc metalloprotease</fullName>
    </recommendedName>
</protein>
<keyword evidence="9 14" id="KW-0862">Zinc</keyword>
<accession>A0A0P9DHS5</accession>
<evidence type="ECO:0000256" key="5">
    <source>
        <dbReference type="ARBA" id="ARBA00022692"/>
    </source>
</evidence>
<dbReference type="EMBL" id="LJCR01001953">
    <property type="protein sequence ID" value="KPV49465.1"/>
    <property type="molecule type" value="Genomic_DNA"/>
</dbReference>
<dbReference type="CDD" id="cd02205">
    <property type="entry name" value="CBS_pair_SF"/>
    <property type="match status" value="1"/>
</dbReference>
<dbReference type="Gene3D" id="3.10.580.10">
    <property type="entry name" value="CBS-domain"/>
    <property type="match status" value="1"/>
</dbReference>
<feature type="active site" evidence="15">
    <location>
        <position position="63"/>
    </location>
</feature>
<dbReference type="PROSITE" id="PS51371">
    <property type="entry name" value="CBS"/>
    <property type="match status" value="1"/>
</dbReference>
<feature type="binding site" evidence="16">
    <location>
        <position position="62"/>
    </location>
    <ligand>
        <name>Zn(2+)</name>
        <dbReference type="ChEBI" id="CHEBI:29105"/>
        <note>catalytic</note>
    </ligand>
</feature>
<keyword evidence="13 14" id="KW-0472">Membrane</keyword>
<evidence type="ECO:0000256" key="9">
    <source>
        <dbReference type="ARBA" id="ARBA00022833"/>
    </source>
</evidence>
<feature type="binding site" evidence="16">
    <location>
        <position position="157"/>
    </location>
    <ligand>
        <name>Zn(2+)</name>
        <dbReference type="ChEBI" id="CHEBI:29105"/>
        <note>catalytic</note>
    </ligand>
</feature>
<keyword evidence="5 14" id="KW-0812">Transmembrane</keyword>
<dbReference type="InterPro" id="IPR000644">
    <property type="entry name" value="CBS_dom"/>
</dbReference>
<dbReference type="Proteomes" id="UP000050509">
    <property type="component" value="Unassembled WGS sequence"/>
</dbReference>
<evidence type="ECO:0000259" key="18">
    <source>
        <dbReference type="PROSITE" id="PS51371"/>
    </source>
</evidence>
<dbReference type="PANTHER" id="PTHR39188">
    <property type="entry name" value="MEMBRANE-ASSOCIATED ZINC METALLOPROTEASE M50B"/>
    <property type="match status" value="1"/>
</dbReference>
<feature type="domain" description="CBS" evidence="18">
    <location>
        <begin position="313"/>
        <end position="370"/>
    </location>
</feature>
<sequence length="373" mass="40614">MQTLTIATIAGVPIRCRWSWLAMLLLATFLLHWMYLPLAGPAGAWLLAAFAALLLCASVVLHELGHALVALRYGLDVHAITLFALGGGTEIGDSAPEPVRDALVAVAGPAVSVVLALLGGLLWWLFPVPALATLALHLALTNGVVALFNLLPAYPLDGGRVLWAVLYYLNDDAVGAAWVAALAGRVCGWLLFVAGLLYTFGSGDMLNGSLASLIGYFLARQAIIGYRRFSVQHALSNLSAHDLMQRGFRAVAPELPLDQFVGRYVLGQVDQGFPVLLLPEADAPQPLLGMITMRNLRRFQFNEWARTRVSEAMTPLHRIHALPPEMPAGEAFRTLLESGEEQLPVMDGPVLLGMLRRRDMFGYIERQRKAQRP</sequence>
<feature type="transmembrane region" description="Helical" evidence="14">
    <location>
        <begin position="42"/>
        <end position="61"/>
    </location>
</feature>